<dbReference type="EMBL" id="GL883013">
    <property type="protein sequence ID" value="EGG20456.1"/>
    <property type="molecule type" value="Genomic_DNA"/>
</dbReference>
<dbReference type="KEGG" id="dfa:DFA_07580"/>
<dbReference type="Proteomes" id="UP000007797">
    <property type="component" value="Unassembled WGS sequence"/>
</dbReference>
<organism evidence="1 2">
    <name type="scientific">Cavenderia fasciculata</name>
    <name type="common">Slime mold</name>
    <name type="synonym">Dictyostelium fasciculatum</name>
    <dbReference type="NCBI Taxonomy" id="261658"/>
    <lineage>
        <taxon>Eukaryota</taxon>
        <taxon>Amoebozoa</taxon>
        <taxon>Evosea</taxon>
        <taxon>Eumycetozoa</taxon>
        <taxon>Dictyostelia</taxon>
        <taxon>Acytosteliales</taxon>
        <taxon>Cavenderiaceae</taxon>
        <taxon>Cavenderia</taxon>
    </lineage>
</organism>
<sequence>MTTLLQLSNLLLIHIISEIEDNVDTICLLMTCKKLYHNSGIRGSISFKGIGIIDTNKRNESKSFRATVKRFNLNSFKDTLDKIIVRLNSNRVKGILDDLVEDYHRY</sequence>
<proteinExistence type="predicted"/>
<dbReference type="GeneID" id="14872019"/>
<dbReference type="OrthoDB" id="24235at2759"/>
<evidence type="ECO:0000313" key="2">
    <source>
        <dbReference type="Proteomes" id="UP000007797"/>
    </source>
</evidence>
<name>F4PWU2_CACFS</name>
<evidence type="ECO:0000313" key="1">
    <source>
        <dbReference type="EMBL" id="EGG20456.1"/>
    </source>
</evidence>
<dbReference type="AlphaFoldDB" id="F4PWU2"/>
<protein>
    <submittedName>
        <fullName evidence="1">Uncharacterized protein</fullName>
    </submittedName>
</protein>
<gene>
    <name evidence="1" type="ORF">DFA_07580</name>
</gene>
<accession>F4PWU2</accession>
<dbReference type="RefSeq" id="XP_004367439.1">
    <property type="nucleotide sequence ID" value="XM_004367382.1"/>
</dbReference>
<reference evidence="2" key="1">
    <citation type="journal article" date="2011" name="Genome Res.">
        <title>Phylogeny-wide analysis of social amoeba genomes highlights ancient origins for complex intercellular communication.</title>
        <authorList>
            <person name="Heidel A.J."/>
            <person name="Lawal H.M."/>
            <person name="Felder M."/>
            <person name="Schilde C."/>
            <person name="Helps N.R."/>
            <person name="Tunggal B."/>
            <person name="Rivero F."/>
            <person name="John U."/>
            <person name="Schleicher M."/>
            <person name="Eichinger L."/>
            <person name="Platzer M."/>
            <person name="Noegel A.A."/>
            <person name="Schaap P."/>
            <person name="Gloeckner G."/>
        </authorList>
    </citation>
    <scope>NUCLEOTIDE SEQUENCE [LARGE SCALE GENOMIC DNA]</scope>
    <source>
        <strain evidence="2">SH3</strain>
    </source>
</reference>
<keyword evidence="2" id="KW-1185">Reference proteome</keyword>